<name>M6U1X4_9LEPT</name>
<evidence type="ECO:0000313" key="2">
    <source>
        <dbReference type="Proteomes" id="UP000012153"/>
    </source>
</evidence>
<dbReference type="EMBL" id="AHOP02000060">
    <property type="protein sequence ID" value="EMO39022.1"/>
    <property type="molecule type" value="Genomic_DNA"/>
</dbReference>
<proteinExistence type="predicted"/>
<sequence>MKSWIGNVKSILEFCLLKQLGLSSDLFWFQNQIQTVYKT</sequence>
<dbReference type="Proteomes" id="UP000012153">
    <property type="component" value="Unassembled WGS sequence"/>
</dbReference>
<dbReference type="AlphaFoldDB" id="M6U1X4"/>
<protein>
    <submittedName>
        <fullName evidence="1">Uncharacterized protein</fullName>
    </submittedName>
</protein>
<gene>
    <name evidence="1" type="ORF">LEP1GSC186_3655</name>
</gene>
<comment type="caution">
    <text evidence="1">The sequence shown here is derived from an EMBL/GenBank/DDBJ whole genome shotgun (WGS) entry which is preliminary data.</text>
</comment>
<evidence type="ECO:0000313" key="1">
    <source>
        <dbReference type="EMBL" id="EMO39022.1"/>
    </source>
</evidence>
<reference evidence="1 2" key="1">
    <citation type="submission" date="2013-01" db="EMBL/GenBank/DDBJ databases">
        <authorList>
            <person name="Harkins D.M."/>
            <person name="Durkin A.S."/>
            <person name="Brinkac L.M."/>
            <person name="Haft D.H."/>
            <person name="Selengut J.D."/>
            <person name="Sanka R."/>
            <person name="DePew J."/>
            <person name="Purushe J."/>
            <person name="Matthias M.A."/>
            <person name="Vinetz J.M."/>
            <person name="Sutton G.G."/>
            <person name="Nierman W.C."/>
            <person name="Fouts D.E."/>
        </authorList>
    </citation>
    <scope>NUCLEOTIDE SEQUENCE [LARGE SCALE GENOMIC DNA]</scope>
    <source>
        <strain evidence="1 2">ZUN142</strain>
    </source>
</reference>
<organism evidence="1 2">
    <name type="scientific">Leptospira noguchii serovar Autumnalis str. ZUN142</name>
    <dbReference type="NCBI Taxonomy" id="1085540"/>
    <lineage>
        <taxon>Bacteria</taxon>
        <taxon>Pseudomonadati</taxon>
        <taxon>Spirochaetota</taxon>
        <taxon>Spirochaetia</taxon>
        <taxon>Leptospirales</taxon>
        <taxon>Leptospiraceae</taxon>
        <taxon>Leptospira</taxon>
    </lineage>
</organism>
<accession>M6U1X4</accession>